<comment type="caution">
    <text evidence="2">The sequence shown here is derived from an EMBL/GenBank/DDBJ whole genome shotgun (WGS) entry which is preliminary data.</text>
</comment>
<reference evidence="2 3" key="1">
    <citation type="submission" date="2024-05" db="EMBL/GenBank/DDBJ databases">
        <title>Roseateles sp. 2.12 16S ribosomal RNA gene Genome sequencing and assembly.</title>
        <authorList>
            <person name="Woo H."/>
        </authorList>
    </citation>
    <scope>NUCLEOTIDE SEQUENCE [LARGE SCALE GENOMIC DNA]</scope>
    <source>
        <strain evidence="2 3">2.12</strain>
    </source>
</reference>
<evidence type="ECO:0000313" key="3">
    <source>
        <dbReference type="Proteomes" id="UP001462640"/>
    </source>
</evidence>
<dbReference type="Proteomes" id="UP001462640">
    <property type="component" value="Unassembled WGS sequence"/>
</dbReference>
<protein>
    <recommendedName>
        <fullName evidence="4">RecC C-terminal domain-containing protein</fullName>
    </recommendedName>
</protein>
<evidence type="ECO:0000313" key="2">
    <source>
        <dbReference type="EMBL" id="MEO3714289.1"/>
    </source>
</evidence>
<evidence type="ECO:0000256" key="1">
    <source>
        <dbReference type="SAM" id="MobiDB-lite"/>
    </source>
</evidence>
<proteinExistence type="predicted"/>
<name>A0ABV0GGW6_9BURK</name>
<evidence type="ECO:0008006" key="4">
    <source>
        <dbReference type="Google" id="ProtNLM"/>
    </source>
</evidence>
<keyword evidence="3" id="KW-1185">Reference proteome</keyword>
<sequence length="856" mass="95822">MNAPLPTGIARHRGDSPDPLGFDALRALGVDRAQQASGRLWTDYNLHDPGVSLLEALCYAITEDVFAARQPVPTLLGLQPQDDDAAWERFGLSHRERQEPCRPLSERDWQLWLRQQLPQARQLQIRAQQDPAGRFQGLWTLSLQDRGDADPDQPGLLQQALKAFWSRRNLAEDLAHPPQALQPRWIVLRQLRIAVTGERELPELLGELLQRCDDCISSRIPDSPEQDLLQPEGEFSDGPLGRAAHEEELQWLESRHPVLHPADLARQLGGLHGLESVEDLRLDLPPEDQALADATLLPHGGLQRWGMDWALRLRWPERAADLEGWTVLKDGAAMRLELGPLLAELQEWRRVMYMRRAGSGGSAVSRAHLQTWQGFPAEEDLPPLPARREDHLPATAVLPALYEQALQTARDEVPGLRAQWTGYRALLEQGLLQVQVQREQMPHLYALDQPDTRSYWPGLPGEAQLPGIEALLQTPPSQLPPGGWIDDDPLERRHRLLDYQLALHGEVLDHGLLQGLPCYFAPAAWSLHLLRLKRSFAQRLPRLTQERHAAPDYSRALLDQADNTPPLQERLSLQLGMLSGHSRLLGRTLAALEAQHSASSPRMALGEDQIGRLQPVLDSQSRARPLEGPTLEQRLQQLGPLLRRIGADTDCLLAALAPQRFVVDAEAGESGPLLLLDDSGRAAWRLAAVPTREQARNLAHALHELACLVQLQGEGLHLVEPLLLRPCTDGRSAACPLPEGGVQLYLVCSGWTARGRDERFRELTQALLRREAPAHLRCSVLWLDADALREFEARWQHWLDLRRRYCQALLGGQAAPSLCQTLDQAAEQLRQCLETAQKSGRNAADEPPPQHPRARP</sequence>
<feature type="region of interest" description="Disordered" evidence="1">
    <location>
        <begin position="836"/>
        <end position="856"/>
    </location>
</feature>
<dbReference type="RefSeq" id="WP_347611398.1">
    <property type="nucleotide sequence ID" value="NZ_JBDPZC010000007.1"/>
</dbReference>
<gene>
    <name evidence="2" type="ORF">ABDJ40_16110</name>
</gene>
<accession>A0ABV0GGW6</accession>
<organism evidence="2 3">
    <name type="scientific">Roseateles flavus</name>
    <dbReference type="NCBI Taxonomy" id="3149041"/>
    <lineage>
        <taxon>Bacteria</taxon>
        <taxon>Pseudomonadati</taxon>
        <taxon>Pseudomonadota</taxon>
        <taxon>Betaproteobacteria</taxon>
        <taxon>Burkholderiales</taxon>
        <taxon>Sphaerotilaceae</taxon>
        <taxon>Roseateles</taxon>
    </lineage>
</organism>
<dbReference type="EMBL" id="JBDPZC010000007">
    <property type="protein sequence ID" value="MEO3714289.1"/>
    <property type="molecule type" value="Genomic_DNA"/>
</dbReference>
<feature type="compositionally biased region" description="Pro residues" evidence="1">
    <location>
        <begin position="846"/>
        <end position="856"/>
    </location>
</feature>